<dbReference type="KEGG" id="fgg:FSB75_06605"/>
<dbReference type="Pfam" id="PF01425">
    <property type="entry name" value="Amidase"/>
    <property type="match status" value="1"/>
</dbReference>
<protein>
    <submittedName>
        <fullName evidence="2">Amidase</fullName>
    </submittedName>
</protein>
<evidence type="ECO:0000313" key="3">
    <source>
        <dbReference type="Proteomes" id="UP000321204"/>
    </source>
</evidence>
<keyword evidence="3" id="KW-1185">Reference proteome</keyword>
<dbReference type="EMBL" id="CP042433">
    <property type="protein sequence ID" value="QEC55582.1"/>
    <property type="molecule type" value="Genomic_DNA"/>
</dbReference>
<dbReference type="OrthoDB" id="9811471at2"/>
<dbReference type="PANTHER" id="PTHR11895:SF73">
    <property type="entry name" value="AMIDASE FAMILY PROTEIN"/>
    <property type="match status" value="1"/>
</dbReference>
<dbReference type="AlphaFoldDB" id="A0A5B8UGQ8"/>
<reference evidence="2 3" key="1">
    <citation type="journal article" date="2015" name="Int. J. Syst. Evol. Microbiol.">
        <title>Flavisolibacter ginsenosidimutans sp. nov., with ginsenoside-converting activity isolated from soil used for cultivating ginseng.</title>
        <authorList>
            <person name="Zhao Y."/>
            <person name="Liu Q."/>
            <person name="Kang M.S."/>
            <person name="Jin F."/>
            <person name="Yu H."/>
            <person name="Im W.T."/>
        </authorList>
    </citation>
    <scope>NUCLEOTIDE SEQUENCE [LARGE SCALE GENOMIC DNA]</scope>
    <source>
        <strain evidence="2 3">Gsoil 636</strain>
    </source>
</reference>
<proteinExistence type="predicted"/>
<evidence type="ECO:0000259" key="1">
    <source>
        <dbReference type="Pfam" id="PF01425"/>
    </source>
</evidence>
<name>A0A5B8UGQ8_9BACT</name>
<accession>A0A5B8UGQ8</accession>
<dbReference type="InterPro" id="IPR036928">
    <property type="entry name" value="AS_sf"/>
</dbReference>
<dbReference type="GO" id="GO:0050567">
    <property type="term" value="F:glutaminyl-tRNA synthase (glutamine-hydrolyzing) activity"/>
    <property type="evidence" value="ECO:0007669"/>
    <property type="project" value="TreeGrafter"/>
</dbReference>
<organism evidence="2 3">
    <name type="scientific">Flavisolibacter ginsenosidimutans</name>
    <dbReference type="NCBI Taxonomy" id="661481"/>
    <lineage>
        <taxon>Bacteria</taxon>
        <taxon>Pseudomonadati</taxon>
        <taxon>Bacteroidota</taxon>
        <taxon>Chitinophagia</taxon>
        <taxon>Chitinophagales</taxon>
        <taxon>Chitinophagaceae</taxon>
        <taxon>Flavisolibacter</taxon>
    </lineage>
</organism>
<dbReference type="SUPFAM" id="SSF75304">
    <property type="entry name" value="Amidase signature (AS) enzymes"/>
    <property type="match status" value="1"/>
</dbReference>
<gene>
    <name evidence="2" type="ORF">FSB75_06605</name>
</gene>
<evidence type="ECO:0000313" key="2">
    <source>
        <dbReference type="EMBL" id="QEC55582.1"/>
    </source>
</evidence>
<dbReference type="PANTHER" id="PTHR11895">
    <property type="entry name" value="TRANSAMIDASE"/>
    <property type="match status" value="1"/>
</dbReference>
<dbReference type="RefSeq" id="WP_146784560.1">
    <property type="nucleotide sequence ID" value="NZ_BAABIO010000002.1"/>
</dbReference>
<dbReference type="InterPro" id="IPR023631">
    <property type="entry name" value="Amidase_dom"/>
</dbReference>
<dbReference type="InterPro" id="IPR000120">
    <property type="entry name" value="Amidase"/>
</dbReference>
<sequence length="551" mass="61438">MKKQVFILGLCLSQCLLSFSQSHKDSLQFLQNVASLYDLNFTEAEADSLQSSVLFAKTIYQRMHKELPKNDLAFPFAFNPAPYGFTVPAKQEKIVWDLPANVSLPANKNDLAFYTVAQLASLIKNKKISSVELTTFFLNRLKKWGDTLECVITLTEDLAMQQARAADAELKKGIYRGPLHGIPYGLKDLFAVRGYKTTWGTRPYMNQVIDEDSYVYTQLKKAGAVLCAKLSLGSLAFDNRWFGGFTRNPWNLQQGSSGSSAGSAASVVAGLLPFAIGTETLGSIVSPSTRCGATGLRPTFGTVSRSGAMVLCWSLDKAGPISRSVEDDAIVYYYLKGTDGKDYGSVNHAFNYNGKQDVKKLRIAYAENYFRRLPKDAMEWGVLETFKRMGVNVQPVAFPDSAVYPFNIVSTVLNAESAAAFDELTRTDRDTLIERQDKGFWPNSFRAARYIPAVEYINANRYRSRLCKQVQDFMKNYDVVIVPTFAGNQLSITNLTGNPVVCMPMGFNQRGLPQSITFVGNLYDEASILEAAKAYQDKTDHHKKHPEKFNR</sequence>
<feature type="domain" description="Amidase" evidence="1">
    <location>
        <begin position="132"/>
        <end position="488"/>
    </location>
</feature>
<dbReference type="Gene3D" id="3.90.1300.10">
    <property type="entry name" value="Amidase signature (AS) domain"/>
    <property type="match status" value="1"/>
</dbReference>
<dbReference type="Proteomes" id="UP000321204">
    <property type="component" value="Chromosome"/>
</dbReference>